<feature type="compositionally biased region" description="Low complexity" evidence="7">
    <location>
        <begin position="972"/>
        <end position="992"/>
    </location>
</feature>
<feature type="compositionally biased region" description="Polar residues" evidence="7">
    <location>
        <begin position="862"/>
        <end position="873"/>
    </location>
</feature>
<dbReference type="EMBL" id="CDMZ01005765">
    <property type="protein sequence ID" value="CEM54201.1"/>
    <property type="molecule type" value="Genomic_DNA"/>
</dbReference>
<feature type="compositionally biased region" description="Low complexity" evidence="7">
    <location>
        <begin position="590"/>
        <end position="604"/>
    </location>
</feature>
<evidence type="ECO:0000256" key="2">
    <source>
        <dbReference type="ARBA" id="ARBA00022723"/>
    </source>
</evidence>
<dbReference type="VEuPathDB" id="CryptoDB:Cvel_2127"/>
<feature type="compositionally biased region" description="Basic and acidic residues" evidence="7">
    <location>
        <begin position="534"/>
        <end position="576"/>
    </location>
</feature>
<dbReference type="GO" id="GO:0042744">
    <property type="term" value="P:hydrogen peroxide catabolic process"/>
    <property type="evidence" value="ECO:0007669"/>
    <property type="project" value="TreeGrafter"/>
</dbReference>
<evidence type="ECO:0000259" key="8">
    <source>
        <dbReference type="PROSITE" id="PS50873"/>
    </source>
</evidence>
<dbReference type="PANTHER" id="PTHR31356:SF66">
    <property type="entry name" value="CATALASE-PEROXIDASE"/>
    <property type="match status" value="1"/>
</dbReference>
<reference evidence="9" key="1">
    <citation type="submission" date="2014-11" db="EMBL/GenBank/DDBJ databases">
        <authorList>
            <person name="Otto D Thomas"/>
            <person name="Naeem Raeece"/>
        </authorList>
    </citation>
    <scope>NUCLEOTIDE SEQUENCE</scope>
</reference>
<feature type="compositionally biased region" description="Basic and acidic residues" evidence="7">
    <location>
        <begin position="1583"/>
        <end position="1596"/>
    </location>
</feature>
<dbReference type="PROSITE" id="PS50088">
    <property type="entry name" value="ANK_REPEAT"/>
    <property type="match status" value="2"/>
</dbReference>
<dbReference type="GO" id="GO:0046872">
    <property type="term" value="F:metal ion binding"/>
    <property type="evidence" value="ECO:0007669"/>
    <property type="project" value="UniProtKB-KW"/>
</dbReference>
<dbReference type="Pfam" id="PF12796">
    <property type="entry name" value="Ank_2"/>
    <property type="match status" value="1"/>
</dbReference>
<dbReference type="PROSITE" id="PS50297">
    <property type="entry name" value="ANK_REP_REGION"/>
    <property type="match status" value="2"/>
</dbReference>
<evidence type="ECO:0000256" key="5">
    <source>
        <dbReference type="PROSITE-ProRule" id="PRU00023"/>
    </source>
</evidence>
<feature type="compositionally biased region" description="Low complexity" evidence="7">
    <location>
        <begin position="1066"/>
        <end position="1104"/>
    </location>
</feature>
<feature type="compositionally biased region" description="Polar residues" evidence="7">
    <location>
        <begin position="413"/>
        <end position="426"/>
    </location>
</feature>
<feature type="compositionally biased region" description="Polar residues" evidence="7">
    <location>
        <begin position="1460"/>
        <end position="1474"/>
    </location>
</feature>
<dbReference type="Gene3D" id="1.10.420.10">
    <property type="entry name" value="Peroxidase, domain 2"/>
    <property type="match status" value="1"/>
</dbReference>
<keyword evidence="5" id="KW-0040">ANK repeat</keyword>
<dbReference type="InterPro" id="IPR002016">
    <property type="entry name" value="Haem_peroxidase"/>
</dbReference>
<feature type="compositionally biased region" description="Basic and acidic residues" evidence="7">
    <location>
        <begin position="1241"/>
        <end position="1255"/>
    </location>
</feature>
<sequence length="1693" mass="182484">MSSSVPAVNEEALKSEIRKEIITNKANACPMVVRLAWHAAGTYSQADGTGGSNGATMRFAPEADDDANAGLSIVRDMLLPVKKAHPEISFADLWVAAGCAAIEFLGGPKVPFKFGRTDAPSGAHCPAIGRLPDGAQGAQHLRDVFYRMGFSDQEIVALSGAHTLGRCHKTRSGFDGPWTRNPLKFDNQYFRLLLNLEWKEKEWDGPKQYVDADTEELMMLPSDLAIRDDSSFRQWAEKYAKDEQLFFQDFAKAFSKLMANGCPAHVNPSVRQPRAPKDEQAFLDGEVLEHSMHGSLGHVQKMVEKGGNPHAIEKASGRTALHKAAFWGHDHMIEYLVSLRVNANVQDYAGDTPLHDAARFGHQKCVELLMRGGGDWQIKNKDGKDVSVVALDYGKENIAKMLRSHRLKDNREPSNTISPQKRQQGAVQHHPASPPPHPPSSLTGLDRVFSPIQEASDILNRIKGEKERGAGRSTQVSGHGVRGVTGVPSSPLGFSDFGKGFGRSLSQREASQAGGSFLPLPQGPPFFRSPLRFLQEDRRERERQSRDEGEKQWRERQATNSDKGREEKELRQREGGLDNGSPFAPTPYVPFSSSSSFPFSSTSHSHPESLEDRMKMLSLSASSSDVRDRGGGAFLGPLSTHGRGEAESNFRPKFTHPVSPDLFSLPTQQKTTGREERGRDGEGEREPKTNLVRSSTAPDQKIPEDSALASIRNGPSVNFHSQKQLSTESSKIQTRRPHDEDLSPSAPPSSRVLQPPGQIGASGTLLNKTASKTDRPPDLTFDRKGTDTAHKLIVCVTPADSDSDRLLSSRPGAPSSPLRDGTGEREGRRQHTPSKGPLPCELSPPAPGRRVRPVSPKSSPSLQKSRSAESSPARTRGPDSPAASKGHALAARSKGLGSPASSRGPGMPIANEGPGMKLTSSRNCEETRKDPGKTDTNKMMGLSVSPSRRAPSDTNSKLKSERQNPPPPLVPRSPVSSPDYRSLASSRSATSLHSEDRKVNPSRAPSSAKAKESPPSRGPRRWLSAEEGTVQGRERSKSSPRGEGDEGFSPSVGRERRGIPKGQDTPSPRSVLSSRSRPPPALSSRPRSLSPSPLTGRSEPSLNPSPLPSQRHSEASRASKETGGRGLKKGRSEDSAVGKGSAGTRQVTEGSKDRQLSLSSLSNRTKGNTERSLCVSESDSKQEEKDNKEDRTMNKTARGAQEGQSIRRGKEKERERDPNETVEKERSNFPSELGSISAEKSGGEGRESISEKNKQNENPGGRTENARSNFKGENTNSKRGEEPEGINPDPLPVNFPESPKPDSNQEVNDQDVPLFPLSCAHSVRSAGVSESAPPPASTADFSLPSHTQTREGEAEGDDIGQPSNLSLNGNVHKPSKISSRDTPTPFGESETKEVTKPAAEGFTQASPHDTTGGEDEAIPSRNIDRSLPLPNVPPTSLPDATATPPNPSSFPTSTPPSHAESPNPTGLSGNQRDTQGAEVVYITGEGVKPSSSLSPLAVKDRQKAPGINQKMKKEAKPSKATHNRKAPSPRGAEQFRAQSSFQSKKPTSDSPTKKKSGSPQSPLYIPNRPHIPIRPLSLSSSHAESDNQLEEHHRDPPASANAGGSGTLAEASNPRSGRDSNKTGAKEAGEFVQGGEESFVHRILTVTPVASAPPVGDGTTGTSRSFPFAADKKMWARATIEIGRRSGGVQGRF</sequence>
<feature type="domain" description="Plant heme peroxidase family profile" evidence="8">
    <location>
        <begin position="88"/>
        <end position="287"/>
    </location>
</feature>
<feature type="region of interest" description="Disordered" evidence="7">
    <location>
        <begin position="1647"/>
        <end position="1666"/>
    </location>
</feature>
<dbReference type="PRINTS" id="PR00459">
    <property type="entry name" value="ASPEROXIDASE"/>
</dbReference>
<feature type="region of interest" description="Disordered" evidence="7">
    <location>
        <begin position="402"/>
        <end position="445"/>
    </location>
</feature>
<accession>A0A0G4IAM0</accession>
<name>A0A0G4IAM0_9ALVE</name>
<evidence type="ECO:0000256" key="6">
    <source>
        <dbReference type="RuleBase" id="RU004241"/>
    </source>
</evidence>
<dbReference type="GO" id="GO:0034599">
    <property type="term" value="P:cellular response to oxidative stress"/>
    <property type="evidence" value="ECO:0007669"/>
    <property type="project" value="InterPro"/>
</dbReference>
<dbReference type="Gene3D" id="1.25.40.20">
    <property type="entry name" value="Ankyrin repeat-containing domain"/>
    <property type="match status" value="1"/>
</dbReference>
<dbReference type="GO" id="GO:0020037">
    <property type="term" value="F:heme binding"/>
    <property type="evidence" value="ECO:0007669"/>
    <property type="project" value="InterPro"/>
</dbReference>
<dbReference type="FunFam" id="1.10.420.10:FF:000009">
    <property type="entry name" value="Ascorbate peroxidase"/>
    <property type="match status" value="1"/>
</dbReference>
<feature type="compositionally biased region" description="Basic and acidic residues" evidence="7">
    <location>
        <begin position="672"/>
        <end position="688"/>
    </location>
</feature>
<feature type="compositionally biased region" description="Polar residues" evidence="7">
    <location>
        <begin position="1156"/>
        <end position="1166"/>
    </location>
</feature>
<feature type="repeat" description="ANK" evidence="5">
    <location>
        <begin position="316"/>
        <end position="348"/>
    </location>
</feature>
<gene>
    <name evidence="9" type="ORF">Cvel_2127</name>
</gene>
<keyword evidence="1" id="KW-0349">Heme</keyword>
<proteinExistence type="inferred from homology"/>
<keyword evidence="2" id="KW-0479">Metal-binding</keyword>
<dbReference type="Gene3D" id="1.10.520.10">
    <property type="match status" value="1"/>
</dbReference>
<dbReference type="SUPFAM" id="SSF48403">
    <property type="entry name" value="Ankyrin repeat"/>
    <property type="match status" value="1"/>
</dbReference>
<feature type="repeat" description="ANK" evidence="5">
    <location>
        <begin position="349"/>
        <end position="381"/>
    </location>
</feature>
<evidence type="ECO:0000313" key="9">
    <source>
        <dbReference type="EMBL" id="CEM54201.1"/>
    </source>
</evidence>
<feature type="compositionally biased region" description="Basic and acidic residues" evidence="7">
    <location>
        <begin position="1178"/>
        <end position="1193"/>
    </location>
</feature>
<feature type="compositionally biased region" description="Basic and acidic residues" evidence="7">
    <location>
        <begin position="771"/>
        <end position="790"/>
    </location>
</feature>
<feature type="compositionally biased region" description="Polar residues" evidence="7">
    <location>
        <begin position="1266"/>
        <end position="1275"/>
    </location>
</feature>
<dbReference type="InterPro" id="IPR019793">
    <property type="entry name" value="Peroxidases_heam-ligand_BS"/>
</dbReference>
<protein>
    <recommendedName>
        <fullName evidence="8">Plant heme peroxidase family profile domain-containing protein</fullName>
    </recommendedName>
</protein>
<dbReference type="Pfam" id="PF00141">
    <property type="entry name" value="peroxidase"/>
    <property type="match status" value="1"/>
</dbReference>
<dbReference type="InterPro" id="IPR010255">
    <property type="entry name" value="Haem_peroxidase_sf"/>
</dbReference>
<feature type="region of interest" description="Disordered" evidence="7">
    <location>
        <begin position="506"/>
        <end position="1634"/>
    </location>
</feature>
<dbReference type="InterPro" id="IPR036770">
    <property type="entry name" value="Ankyrin_rpt-contain_sf"/>
</dbReference>
<evidence type="ECO:0000256" key="3">
    <source>
        <dbReference type="ARBA" id="ARBA00023002"/>
    </source>
</evidence>
<dbReference type="InterPro" id="IPR044831">
    <property type="entry name" value="Ccp1-like"/>
</dbReference>
<feature type="compositionally biased region" description="Basic and acidic residues" evidence="7">
    <location>
        <begin position="1208"/>
        <end position="1227"/>
    </location>
</feature>
<dbReference type="PRINTS" id="PR00458">
    <property type="entry name" value="PEROXIDASE"/>
</dbReference>
<dbReference type="SMART" id="SM00248">
    <property type="entry name" value="ANK"/>
    <property type="match status" value="2"/>
</dbReference>
<evidence type="ECO:0000256" key="4">
    <source>
        <dbReference type="ARBA" id="ARBA00023004"/>
    </source>
</evidence>
<dbReference type="CDD" id="cd00691">
    <property type="entry name" value="ascorbate_peroxidase"/>
    <property type="match status" value="1"/>
</dbReference>
<comment type="similarity">
    <text evidence="6">Belongs to the peroxidase family.</text>
</comment>
<dbReference type="GO" id="GO:0000302">
    <property type="term" value="P:response to reactive oxygen species"/>
    <property type="evidence" value="ECO:0007669"/>
    <property type="project" value="TreeGrafter"/>
</dbReference>
<feature type="compositionally biased region" description="Basic and acidic residues" evidence="7">
    <location>
        <begin position="923"/>
        <end position="936"/>
    </location>
</feature>
<dbReference type="InterPro" id="IPR002110">
    <property type="entry name" value="Ankyrin_rpt"/>
</dbReference>
<dbReference type="InterPro" id="IPR002207">
    <property type="entry name" value="Peroxidase_I"/>
</dbReference>
<feature type="region of interest" description="Disordered" evidence="7">
    <location>
        <begin position="462"/>
        <end position="487"/>
    </location>
</feature>
<keyword evidence="3" id="KW-0560">Oxidoreductase</keyword>
<feature type="compositionally biased region" description="Basic and acidic residues" evidence="7">
    <location>
        <begin position="1032"/>
        <end position="1044"/>
    </location>
</feature>
<feature type="compositionally biased region" description="Basic and acidic residues" evidence="7">
    <location>
        <begin position="605"/>
        <end position="615"/>
    </location>
</feature>
<dbReference type="PANTHER" id="PTHR31356">
    <property type="entry name" value="THYLAKOID LUMENAL 29 KDA PROTEIN, CHLOROPLASTIC-RELATED"/>
    <property type="match status" value="1"/>
</dbReference>
<evidence type="ECO:0000256" key="1">
    <source>
        <dbReference type="ARBA" id="ARBA00022617"/>
    </source>
</evidence>
<keyword evidence="4" id="KW-0408">Iron</keyword>
<organism evidence="9">
    <name type="scientific">Chromera velia CCMP2878</name>
    <dbReference type="NCBI Taxonomy" id="1169474"/>
    <lineage>
        <taxon>Eukaryota</taxon>
        <taxon>Sar</taxon>
        <taxon>Alveolata</taxon>
        <taxon>Colpodellida</taxon>
        <taxon>Chromeraceae</taxon>
        <taxon>Chromera</taxon>
    </lineage>
</organism>
<evidence type="ECO:0000256" key="7">
    <source>
        <dbReference type="SAM" id="MobiDB-lite"/>
    </source>
</evidence>
<feature type="compositionally biased region" description="Basic and acidic residues" evidence="7">
    <location>
        <begin position="1616"/>
        <end position="1629"/>
    </location>
</feature>
<feature type="compositionally biased region" description="Polar residues" evidence="7">
    <location>
        <begin position="713"/>
        <end position="732"/>
    </location>
</feature>
<dbReference type="PROSITE" id="PS00435">
    <property type="entry name" value="PEROXIDASE_1"/>
    <property type="match status" value="1"/>
</dbReference>
<dbReference type="GO" id="GO:0004601">
    <property type="term" value="F:peroxidase activity"/>
    <property type="evidence" value="ECO:0007669"/>
    <property type="project" value="InterPro"/>
</dbReference>
<dbReference type="SUPFAM" id="SSF48113">
    <property type="entry name" value="Heme-dependent peroxidases"/>
    <property type="match status" value="1"/>
</dbReference>
<dbReference type="PROSITE" id="PS50873">
    <property type="entry name" value="PEROXIDASE_4"/>
    <property type="match status" value="1"/>
</dbReference>
<feature type="compositionally biased region" description="Basic and acidic residues" evidence="7">
    <location>
        <begin position="1111"/>
        <end position="1123"/>
    </location>
</feature>